<sequence length="306" mass="32522">MALRGRSPSRPQHRLGCAAAHDPLRGDERGAGRAALPHGRAAHGPPIRPGRPPASRPGGGGVNLQRLRYDVRERAKLGVRRALLRADLDLGRDPWASRVRRTLTARGIAEVLDVGANVGQYAALLRQAGFTGRVVSVEPLPSALERLTARAAGDPRWDVLAAAVGRAPGRATLHEARNSYSSTLSSPTAALLATDPAAETVTRHEVPVTTVAELVAAHGLTPARLLLKVDTEGHEGEVLDGTGDLLDSVAAVQLELCHVELYAGQLLAPELTARLAAHGLEPWTWEAGRCGDDGRLLLCDTLFVRR</sequence>
<dbReference type="InterPro" id="IPR006342">
    <property type="entry name" value="FkbM_mtfrase"/>
</dbReference>
<organism evidence="3 4">
    <name type="scientific">Nocardioides gansuensis</name>
    <dbReference type="NCBI Taxonomy" id="2138300"/>
    <lineage>
        <taxon>Bacteria</taxon>
        <taxon>Bacillati</taxon>
        <taxon>Actinomycetota</taxon>
        <taxon>Actinomycetes</taxon>
        <taxon>Propionibacteriales</taxon>
        <taxon>Nocardioidaceae</taxon>
        <taxon>Nocardioides</taxon>
    </lineage>
</organism>
<name>A0A2T8FFJ6_9ACTN</name>
<feature type="domain" description="Methyltransferase FkbM" evidence="2">
    <location>
        <begin position="113"/>
        <end position="279"/>
    </location>
</feature>
<dbReference type="EMBL" id="QDGZ01000001">
    <property type="protein sequence ID" value="PVG84469.1"/>
    <property type="molecule type" value="Genomic_DNA"/>
</dbReference>
<dbReference type="Pfam" id="PF05050">
    <property type="entry name" value="Methyltransf_21"/>
    <property type="match status" value="1"/>
</dbReference>
<dbReference type="AlphaFoldDB" id="A0A2T8FFJ6"/>
<dbReference type="InterPro" id="IPR053188">
    <property type="entry name" value="FkbM_Methyltransferase"/>
</dbReference>
<keyword evidence="4" id="KW-1185">Reference proteome</keyword>
<dbReference type="SUPFAM" id="SSF53335">
    <property type="entry name" value="S-adenosyl-L-methionine-dependent methyltransferases"/>
    <property type="match status" value="1"/>
</dbReference>
<dbReference type="GO" id="GO:0008171">
    <property type="term" value="F:O-methyltransferase activity"/>
    <property type="evidence" value="ECO:0007669"/>
    <property type="project" value="TreeGrafter"/>
</dbReference>
<dbReference type="Proteomes" id="UP000246018">
    <property type="component" value="Unassembled WGS sequence"/>
</dbReference>
<comment type="caution">
    <text evidence="3">The sequence shown here is derived from an EMBL/GenBank/DDBJ whole genome shotgun (WGS) entry which is preliminary data.</text>
</comment>
<dbReference type="InterPro" id="IPR029063">
    <property type="entry name" value="SAM-dependent_MTases_sf"/>
</dbReference>
<feature type="region of interest" description="Disordered" evidence="1">
    <location>
        <begin position="1"/>
        <end position="63"/>
    </location>
</feature>
<feature type="compositionally biased region" description="Pro residues" evidence="1">
    <location>
        <begin position="46"/>
        <end position="55"/>
    </location>
</feature>
<gene>
    <name evidence="3" type="ORF">DDE18_02340</name>
</gene>
<evidence type="ECO:0000259" key="2">
    <source>
        <dbReference type="Pfam" id="PF05050"/>
    </source>
</evidence>
<dbReference type="PANTHER" id="PTHR36973:SF4">
    <property type="entry name" value="NODULATION PROTEIN"/>
    <property type="match status" value="1"/>
</dbReference>
<dbReference type="PANTHER" id="PTHR36973">
    <property type="entry name" value="SLL1456 PROTEIN-RELATED"/>
    <property type="match status" value="1"/>
</dbReference>
<proteinExistence type="predicted"/>
<dbReference type="Gene3D" id="3.40.50.150">
    <property type="entry name" value="Vaccinia Virus protein VP39"/>
    <property type="match status" value="1"/>
</dbReference>
<protein>
    <recommendedName>
        <fullName evidence="2">Methyltransferase FkbM domain-containing protein</fullName>
    </recommendedName>
</protein>
<reference evidence="3 4" key="1">
    <citation type="submission" date="2018-04" db="EMBL/GenBank/DDBJ databases">
        <title>Genome of Nocardioides gansuensis WSJ-1.</title>
        <authorList>
            <person name="Wu S."/>
            <person name="Wang G."/>
        </authorList>
    </citation>
    <scope>NUCLEOTIDE SEQUENCE [LARGE SCALE GENOMIC DNA]</scope>
    <source>
        <strain evidence="3 4">WSJ-1</strain>
    </source>
</reference>
<dbReference type="NCBIfam" id="TIGR01444">
    <property type="entry name" value="fkbM_fam"/>
    <property type="match status" value="1"/>
</dbReference>
<evidence type="ECO:0000256" key="1">
    <source>
        <dbReference type="SAM" id="MobiDB-lite"/>
    </source>
</evidence>
<feature type="compositionally biased region" description="Basic and acidic residues" evidence="1">
    <location>
        <begin position="22"/>
        <end position="31"/>
    </location>
</feature>
<evidence type="ECO:0000313" key="4">
    <source>
        <dbReference type="Proteomes" id="UP000246018"/>
    </source>
</evidence>
<dbReference type="OrthoDB" id="4104638at2"/>
<accession>A0A2T8FFJ6</accession>
<evidence type="ECO:0000313" key="3">
    <source>
        <dbReference type="EMBL" id="PVG84469.1"/>
    </source>
</evidence>